<keyword evidence="1" id="KW-0472">Membrane</keyword>
<keyword evidence="2" id="KW-1185">Reference proteome</keyword>
<dbReference type="AlphaFoldDB" id="A0A914EC95"/>
<dbReference type="Proteomes" id="UP000887540">
    <property type="component" value="Unplaced"/>
</dbReference>
<organism evidence="2 3">
    <name type="scientific">Acrobeloides nanus</name>
    <dbReference type="NCBI Taxonomy" id="290746"/>
    <lineage>
        <taxon>Eukaryota</taxon>
        <taxon>Metazoa</taxon>
        <taxon>Ecdysozoa</taxon>
        <taxon>Nematoda</taxon>
        <taxon>Chromadorea</taxon>
        <taxon>Rhabditida</taxon>
        <taxon>Tylenchina</taxon>
        <taxon>Cephalobomorpha</taxon>
        <taxon>Cephaloboidea</taxon>
        <taxon>Cephalobidae</taxon>
        <taxon>Acrobeloides</taxon>
    </lineage>
</organism>
<evidence type="ECO:0000313" key="2">
    <source>
        <dbReference type="Proteomes" id="UP000887540"/>
    </source>
</evidence>
<keyword evidence="1" id="KW-0812">Transmembrane</keyword>
<evidence type="ECO:0000313" key="3">
    <source>
        <dbReference type="WBParaSite" id="ACRNAN_scaffold7191.g25373.t1"/>
    </source>
</evidence>
<feature type="transmembrane region" description="Helical" evidence="1">
    <location>
        <begin position="39"/>
        <end position="57"/>
    </location>
</feature>
<keyword evidence="1" id="KW-1133">Transmembrane helix</keyword>
<evidence type="ECO:0000256" key="1">
    <source>
        <dbReference type="SAM" id="Phobius"/>
    </source>
</evidence>
<dbReference type="WBParaSite" id="ACRNAN_scaffold7191.g25373.t1">
    <property type="protein sequence ID" value="ACRNAN_scaffold7191.g25373.t1"/>
    <property type="gene ID" value="ACRNAN_scaffold7191.g25373"/>
</dbReference>
<accession>A0A914EC95</accession>
<sequence>MVSYRLTSPSQYICPNDTHVMALIYIDPIIYRALLYERITFAITTLTITLVFQLLSIRKYRTIMKTAPPSIKDRYRKDIQLFSNFVARRDTRPRGKTLALSGIRTLDYVTKKRYFVTALPRLVDG</sequence>
<proteinExistence type="predicted"/>
<name>A0A914EC95_9BILA</name>
<protein>
    <submittedName>
        <fullName evidence="3">Uncharacterized protein</fullName>
    </submittedName>
</protein>
<reference evidence="3" key="1">
    <citation type="submission" date="2022-11" db="UniProtKB">
        <authorList>
            <consortium name="WormBaseParasite"/>
        </authorList>
    </citation>
    <scope>IDENTIFICATION</scope>
</reference>